<dbReference type="RefSeq" id="WP_200105587.1">
    <property type="nucleotide sequence ID" value="NZ_JAEHFV010000002.1"/>
</dbReference>
<keyword evidence="3" id="KW-1185">Reference proteome</keyword>
<evidence type="ECO:0000313" key="3">
    <source>
        <dbReference type="Proteomes" id="UP000609172"/>
    </source>
</evidence>
<name>A0A934PLS8_9FLAO</name>
<feature type="chain" id="PRO_5037137854" evidence="1">
    <location>
        <begin position="22"/>
        <end position="331"/>
    </location>
</feature>
<proteinExistence type="predicted"/>
<dbReference type="AlphaFoldDB" id="A0A934PLS8"/>
<accession>A0A934PLS8</accession>
<reference evidence="2" key="1">
    <citation type="submission" date="2020-12" db="EMBL/GenBank/DDBJ databases">
        <title>Bacterial novel species Flavobacterium sp. SE-1-e isolated from soil.</title>
        <authorList>
            <person name="Jung H.-Y."/>
        </authorList>
    </citation>
    <scope>NUCLEOTIDE SEQUENCE</scope>
    <source>
        <strain evidence="2">SE-1-e</strain>
    </source>
</reference>
<comment type="caution">
    <text evidence="2">The sequence shown here is derived from an EMBL/GenBank/DDBJ whole genome shotgun (WGS) entry which is preliminary data.</text>
</comment>
<protein>
    <submittedName>
        <fullName evidence="2">DUF4837 family protein</fullName>
    </submittedName>
</protein>
<feature type="signal peptide" evidence="1">
    <location>
        <begin position="1"/>
        <end position="21"/>
    </location>
</feature>
<dbReference type="InterPro" id="IPR032286">
    <property type="entry name" value="DUF4837"/>
</dbReference>
<keyword evidence="1" id="KW-0732">Signal</keyword>
<organism evidence="2 3">
    <name type="scientific">Flavobacterium agrisoli</name>
    <dbReference type="NCBI Taxonomy" id="2793066"/>
    <lineage>
        <taxon>Bacteria</taxon>
        <taxon>Pseudomonadati</taxon>
        <taxon>Bacteroidota</taxon>
        <taxon>Flavobacteriia</taxon>
        <taxon>Flavobacteriales</taxon>
        <taxon>Flavobacteriaceae</taxon>
        <taxon>Flavobacterium</taxon>
    </lineage>
</organism>
<dbReference type="Pfam" id="PF16125">
    <property type="entry name" value="DUF4837"/>
    <property type="match status" value="1"/>
</dbReference>
<dbReference type="Proteomes" id="UP000609172">
    <property type="component" value="Unassembled WGS sequence"/>
</dbReference>
<evidence type="ECO:0000256" key="1">
    <source>
        <dbReference type="SAM" id="SignalP"/>
    </source>
</evidence>
<gene>
    <name evidence="2" type="ORF">I5M07_07435</name>
</gene>
<sequence length="331" mass="37865">MNKSFCIAFLVALLCASCLQKNDKLNSREVNKINTVSLIIDDQLWYGEIGDTLRNKLASPVFGLTKEEPLFTINQYSIKLLEGFMTKGRNVIVVKKGDHTQFELTKNQYAKPQNVFRISGKSIANIIQLIELNAPAIIQQIRKTEIEECQKNNAKSLLNPTLIRNKFHIQLDVPSGFKYVLHKSNFMWLKKELVGGNVSLLLYQIPLHSWNKEKDKVSQIVQIRDSIGKYIQGKEQETQMVTDDAYAPYFQAIALDGKNAYETRGTWELQNDFMMGPFINYVILDETYNRVLVLEGFCYAPSNEERDLMLNLEAILKSVQVVSKDNSVPNE</sequence>
<dbReference type="EMBL" id="JAEHFV010000002">
    <property type="protein sequence ID" value="MBK0369669.1"/>
    <property type="molecule type" value="Genomic_DNA"/>
</dbReference>
<evidence type="ECO:0000313" key="2">
    <source>
        <dbReference type="EMBL" id="MBK0369669.1"/>
    </source>
</evidence>